<reference evidence="2" key="1">
    <citation type="journal article" date="2012" name="J. Bacteriol.">
        <title>Genome Sequence of Micromonospora lupini Lupac 08, Isolated from Root Nodules of Lupinus angustifolius.</title>
        <authorList>
            <person name="Alonso-Vega P."/>
            <person name="Normand P."/>
            <person name="Bacigalupe R."/>
            <person name="Pujic P."/>
            <person name="Lajus A."/>
            <person name="Vallenet D."/>
            <person name="Carro L."/>
            <person name="Coll P."/>
            <person name="Trujillo M.E."/>
        </authorList>
    </citation>
    <scope>NUCLEOTIDE SEQUENCE [LARGE SCALE GENOMIC DNA]</scope>
    <source>
        <strain evidence="2">Lupac 08</strain>
    </source>
</reference>
<organism evidence="1 2">
    <name type="scientific">Micromonospora lupini str. Lupac 08</name>
    <dbReference type="NCBI Taxonomy" id="1150864"/>
    <lineage>
        <taxon>Bacteria</taxon>
        <taxon>Bacillati</taxon>
        <taxon>Actinomycetota</taxon>
        <taxon>Actinomycetes</taxon>
        <taxon>Micromonosporales</taxon>
        <taxon>Micromonosporaceae</taxon>
        <taxon>Micromonospora</taxon>
    </lineage>
</organism>
<dbReference type="Proteomes" id="UP000003448">
    <property type="component" value="Unassembled WGS sequence"/>
</dbReference>
<name>I0L3Y6_9ACTN</name>
<protein>
    <submittedName>
        <fullName evidence="1">Uncharacterized protein</fullName>
    </submittedName>
</protein>
<comment type="caution">
    <text evidence="1">The sequence shown here is derived from an EMBL/GenBank/DDBJ whole genome shotgun (WGS) entry which is preliminary data.</text>
</comment>
<proteinExistence type="predicted"/>
<evidence type="ECO:0000313" key="1">
    <source>
        <dbReference type="EMBL" id="CCH18533.1"/>
    </source>
</evidence>
<dbReference type="EMBL" id="CAIE01000026">
    <property type="protein sequence ID" value="CCH18533.1"/>
    <property type="molecule type" value="Genomic_DNA"/>
</dbReference>
<accession>I0L3Y6</accession>
<keyword evidence="2" id="KW-1185">Reference proteome</keyword>
<gene>
    <name evidence="1" type="ORF">MILUP08_43443</name>
</gene>
<sequence>MGKVPIVSIDEPVSKATELFMAKRVLDAHWTRALDRPWRVGGCLECQGRNDCPQLDWAIALTAEVAALMLPKLT</sequence>
<dbReference type="AlphaFoldDB" id="I0L3Y6"/>
<evidence type="ECO:0000313" key="2">
    <source>
        <dbReference type="Proteomes" id="UP000003448"/>
    </source>
</evidence>